<comment type="caution">
    <text evidence="1">The sequence shown here is derived from an EMBL/GenBank/DDBJ whole genome shotgun (WGS) entry which is preliminary data.</text>
</comment>
<evidence type="ECO:0000313" key="2">
    <source>
        <dbReference type="Proteomes" id="UP000031599"/>
    </source>
</evidence>
<gene>
    <name evidence="1" type="ORF">DB30_00988</name>
</gene>
<proteinExistence type="predicted"/>
<reference evidence="1 2" key="1">
    <citation type="submission" date="2014-12" db="EMBL/GenBank/DDBJ databases">
        <title>Genome assembly of Enhygromyxa salina DSM 15201.</title>
        <authorList>
            <person name="Sharma G."/>
            <person name="Subramanian S."/>
        </authorList>
    </citation>
    <scope>NUCLEOTIDE SEQUENCE [LARGE SCALE GENOMIC DNA]</scope>
    <source>
        <strain evidence="1 2">DSM 15201</strain>
    </source>
</reference>
<protein>
    <submittedName>
        <fullName evidence="1">Uncharacterized protein</fullName>
    </submittedName>
</protein>
<accession>A0A0C2CT91</accession>
<name>A0A0C2CT91_9BACT</name>
<sequence length="85" mass="9476">MRGGVEMAYLDAPVGPVADPHVIGVIRAYWLACEAINAKLPHSARVAPERMLLAWLVDGRHDSWVRLLTAMPYWPIGLDAEGRWV</sequence>
<dbReference type="AlphaFoldDB" id="A0A0C2CT91"/>
<organism evidence="1 2">
    <name type="scientific">Enhygromyxa salina</name>
    <dbReference type="NCBI Taxonomy" id="215803"/>
    <lineage>
        <taxon>Bacteria</taxon>
        <taxon>Pseudomonadati</taxon>
        <taxon>Myxococcota</taxon>
        <taxon>Polyangia</taxon>
        <taxon>Nannocystales</taxon>
        <taxon>Nannocystaceae</taxon>
        <taxon>Enhygromyxa</taxon>
    </lineage>
</organism>
<dbReference type="Proteomes" id="UP000031599">
    <property type="component" value="Unassembled WGS sequence"/>
</dbReference>
<evidence type="ECO:0000313" key="1">
    <source>
        <dbReference type="EMBL" id="KIG12825.1"/>
    </source>
</evidence>
<dbReference type="EMBL" id="JMCC02000117">
    <property type="protein sequence ID" value="KIG12825.1"/>
    <property type="molecule type" value="Genomic_DNA"/>
</dbReference>